<dbReference type="PROSITE" id="PS00028">
    <property type="entry name" value="ZINC_FINGER_C2H2_1"/>
    <property type="match status" value="6"/>
</dbReference>
<feature type="domain" description="C2H2-type" evidence="7">
    <location>
        <begin position="348"/>
        <end position="375"/>
    </location>
</feature>
<protein>
    <recommendedName>
        <fullName evidence="7">C2H2-type domain-containing protein</fullName>
    </recommendedName>
</protein>
<feature type="compositionally biased region" description="Basic and acidic residues" evidence="6">
    <location>
        <begin position="143"/>
        <end position="153"/>
    </location>
</feature>
<evidence type="ECO:0000256" key="1">
    <source>
        <dbReference type="ARBA" id="ARBA00022723"/>
    </source>
</evidence>
<evidence type="ECO:0000313" key="9">
    <source>
        <dbReference type="Proteomes" id="UP001482620"/>
    </source>
</evidence>
<keyword evidence="3 5" id="KW-0863">Zinc-finger</keyword>
<dbReference type="InterPro" id="IPR036236">
    <property type="entry name" value="Znf_C2H2_sf"/>
</dbReference>
<feature type="domain" description="C2H2-type" evidence="7">
    <location>
        <begin position="376"/>
        <end position="403"/>
    </location>
</feature>
<dbReference type="Proteomes" id="UP001482620">
    <property type="component" value="Unassembled WGS sequence"/>
</dbReference>
<keyword evidence="9" id="KW-1185">Reference proteome</keyword>
<evidence type="ECO:0000256" key="4">
    <source>
        <dbReference type="ARBA" id="ARBA00022833"/>
    </source>
</evidence>
<evidence type="ECO:0000256" key="2">
    <source>
        <dbReference type="ARBA" id="ARBA00022737"/>
    </source>
</evidence>
<dbReference type="Pfam" id="PF00096">
    <property type="entry name" value="zf-C2H2"/>
    <property type="match status" value="3"/>
</dbReference>
<feature type="domain" description="C2H2-type" evidence="7">
    <location>
        <begin position="320"/>
        <end position="347"/>
    </location>
</feature>
<dbReference type="SUPFAM" id="SSF57667">
    <property type="entry name" value="beta-beta-alpha zinc fingers"/>
    <property type="match status" value="4"/>
</dbReference>
<feature type="domain" description="C2H2-type" evidence="7">
    <location>
        <begin position="292"/>
        <end position="319"/>
    </location>
</feature>
<dbReference type="EMBL" id="JAHRIQ010104893">
    <property type="protein sequence ID" value="MEQ2254975.1"/>
    <property type="molecule type" value="Genomic_DNA"/>
</dbReference>
<feature type="domain" description="C2H2-type" evidence="7">
    <location>
        <begin position="404"/>
        <end position="431"/>
    </location>
</feature>
<evidence type="ECO:0000313" key="8">
    <source>
        <dbReference type="EMBL" id="MEQ2254975.1"/>
    </source>
</evidence>
<keyword evidence="2" id="KW-0677">Repeat</keyword>
<comment type="caution">
    <text evidence="8">The sequence shown here is derived from an EMBL/GenBank/DDBJ whole genome shotgun (WGS) entry which is preliminary data.</text>
</comment>
<dbReference type="PANTHER" id="PTHR24409">
    <property type="entry name" value="ZINC FINGER PROTEIN 142"/>
    <property type="match status" value="1"/>
</dbReference>
<dbReference type="PROSITE" id="PS50157">
    <property type="entry name" value="ZINC_FINGER_C2H2_2"/>
    <property type="match status" value="7"/>
</dbReference>
<evidence type="ECO:0000259" key="7">
    <source>
        <dbReference type="PROSITE" id="PS50157"/>
    </source>
</evidence>
<feature type="domain" description="C2H2-type" evidence="7">
    <location>
        <begin position="432"/>
        <end position="459"/>
    </location>
</feature>
<dbReference type="InterPro" id="IPR013087">
    <property type="entry name" value="Znf_C2H2_type"/>
</dbReference>
<feature type="compositionally biased region" description="Basic and acidic residues" evidence="6">
    <location>
        <begin position="169"/>
        <end position="201"/>
    </location>
</feature>
<evidence type="ECO:0000256" key="5">
    <source>
        <dbReference type="PROSITE-ProRule" id="PRU00042"/>
    </source>
</evidence>
<dbReference type="PANTHER" id="PTHR24409:SF295">
    <property type="entry name" value="AZ2-RELATED"/>
    <property type="match status" value="1"/>
</dbReference>
<evidence type="ECO:0000256" key="3">
    <source>
        <dbReference type="ARBA" id="ARBA00022771"/>
    </source>
</evidence>
<feature type="domain" description="C2H2-type" evidence="7">
    <location>
        <begin position="264"/>
        <end position="291"/>
    </location>
</feature>
<dbReference type="Pfam" id="PF13894">
    <property type="entry name" value="zf-C2H2_4"/>
    <property type="match status" value="3"/>
</dbReference>
<name>A0ABV0VDT8_9TELE</name>
<reference evidence="8 9" key="1">
    <citation type="submission" date="2021-06" db="EMBL/GenBank/DDBJ databases">
        <authorList>
            <person name="Palmer J.M."/>
        </authorList>
    </citation>
    <scope>NUCLEOTIDE SEQUENCE [LARGE SCALE GENOMIC DNA]</scope>
    <source>
        <strain evidence="9">if_2019</strain>
        <tissue evidence="8">Muscle</tissue>
    </source>
</reference>
<dbReference type="SMART" id="SM00355">
    <property type="entry name" value="ZnF_C2H2"/>
    <property type="match status" value="7"/>
</dbReference>
<feature type="region of interest" description="Disordered" evidence="6">
    <location>
        <begin position="130"/>
        <end position="213"/>
    </location>
</feature>
<organism evidence="8 9">
    <name type="scientific">Ilyodon furcidens</name>
    <name type="common">goldbreast splitfin</name>
    <dbReference type="NCBI Taxonomy" id="33524"/>
    <lineage>
        <taxon>Eukaryota</taxon>
        <taxon>Metazoa</taxon>
        <taxon>Chordata</taxon>
        <taxon>Craniata</taxon>
        <taxon>Vertebrata</taxon>
        <taxon>Euteleostomi</taxon>
        <taxon>Actinopterygii</taxon>
        <taxon>Neopterygii</taxon>
        <taxon>Teleostei</taxon>
        <taxon>Neoteleostei</taxon>
        <taxon>Acanthomorphata</taxon>
        <taxon>Ovalentaria</taxon>
        <taxon>Atherinomorphae</taxon>
        <taxon>Cyprinodontiformes</taxon>
        <taxon>Goodeidae</taxon>
        <taxon>Ilyodon</taxon>
    </lineage>
</organism>
<gene>
    <name evidence="8" type="ORF">ILYODFUR_009064</name>
</gene>
<evidence type="ECO:0000256" key="6">
    <source>
        <dbReference type="SAM" id="MobiDB-lite"/>
    </source>
</evidence>
<proteinExistence type="predicted"/>
<dbReference type="Gene3D" id="3.30.160.60">
    <property type="entry name" value="Classic Zinc Finger"/>
    <property type="match status" value="7"/>
</dbReference>
<keyword evidence="1" id="KW-0479">Metal-binding</keyword>
<keyword evidence="4" id="KW-0862">Zinc</keyword>
<sequence>MWRQQLKRWQSAAEGEISKTATKDKEYKLSHDIMDAGFNPRVVLHRLDVKQMLMVKEAPLDHRPCDDLHDPKPPHIKEEQEEVCTSLGGEQLNGKEEFDAIRFPVNATPIKSEDDKQSLLLSQLYQDKVKGRELPEENDGGEESIRLQHHEDGSISPQTEDTKDEEDDDVKHPVSELKHLSDSGLKTKDMDNDWKESRGPKSDGNINNPFSSPEFPELFVDHHSLQKDEKYSKIRSSTSLDNKICFTEKKNLDPKKKVQKGVKLSCEDCGKTNFGKHTLHIHMRSHTGEKPFCCDLCGQRFRQKPHLNRHMTIHTGQKPFCCDLCGQRFSVKGNLNRHMRSHTGQKPFCCDFCGQRFSVKGNLNTHINIHTGDKPFCCDLCGQRFRHKSHLNRHMRSHTGQKPFCCDFCGQRFSVKGNLNTHIKIHTGDKPFYCDLCGQRFRHKSTLNAHIRIHIERKMA</sequence>
<accession>A0ABV0VDT8</accession>